<sequence length="59" mass="6744">MKNTSNEVLCPVCRRYTVRYQTLKLTGDVYAICENYPECSYVSRLDNPARDHAAMQPSA</sequence>
<protein>
    <recommendedName>
        <fullName evidence="3">DNA topoisomerase type IA zn finger domain-containing protein</fullName>
    </recommendedName>
</protein>
<gene>
    <name evidence="1" type="ORF">BXT84_04745</name>
</gene>
<reference evidence="1 2" key="1">
    <citation type="journal article" date="2019" name="Sci. Rep.">
        <title>Sulfobacillus thermotolerans: new insights into resistance and metabolic capacities of acidophilic chemolithotrophs.</title>
        <authorList>
            <person name="Panyushkina A.E."/>
            <person name="Babenko V.V."/>
            <person name="Nikitina A.S."/>
            <person name="Selezneva O.V."/>
            <person name="Tsaplina I.A."/>
            <person name="Letarova M.A."/>
            <person name="Kostryukova E.S."/>
            <person name="Letarov A.V."/>
        </authorList>
    </citation>
    <scope>NUCLEOTIDE SEQUENCE [LARGE SCALE GENOMIC DNA]</scope>
    <source>
        <strain evidence="1 2">Kr1</strain>
    </source>
</reference>
<keyword evidence="2" id="KW-1185">Reference proteome</keyword>
<name>A0ABM6RPQ2_9FIRM</name>
<dbReference type="Proteomes" id="UP000325292">
    <property type="component" value="Chromosome"/>
</dbReference>
<organism evidence="1 2">
    <name type="scientific">Sulfobacillus thermotolerans</name>
    <dbReference type="NCBI Taxonomy" id="338644"/>
    <lineage>
        <taxon>Bacteria</taxon>
        <taxon>Bacillati</taxon>
        <taxon>Bacillota</taxon>
        <taxon>Clostridia</taxon>
        <taxon>Eubacteriales</taxon>
        <taxon>Clostridiales Family XVII. Incertae Sedis</taxon>
        <taxon>Sulfobacillus</taxon>
    </lineage>
</organism>
<evidence type="ECO:0000313" key="2">
    <source>
        <dbReference type="Proteomes" id="UP000325292"/>
    </source>
</evidence>
<accession>A0ABM6RPQ2</accession>
<evidence type="ECO:0000313" key="1">
    <source>
        <dbReference type="EMBL" id="AUW93347.1"/>
    </source>
</evidence>
<proteinExistence type="predicted"/>
<dbReference type="EMBL" id="CP019454">
    <property type="protein sequence ID" value="AUW93347.1"/>
    <property type="molecule type" value="Genomic_DNA"/>
</dbReference>
<evidence type="ECO:0008006" key="3">
    <source>
        <dbReference type="Google" id="ProtNLM"/>
    </source>
</evidence>